<keyword evidence="2" id="KW-0449">Lipoprotein</keyword>
<feature type="signal peptide" evidence="2">
    <location>
        <begin position="1"/>
        <end position="17"/>
    </location>
</feature>
<evidence type="ECO:0008006" key="5">
    <source>
        <dbReference type="Google" id="ProtNLM"/>
    </source>
</evidence>
<dbReference type="RefSeq" id="WP_101251664.1">
    <property type="nucleotide sequence ID" value="NZ_PIUM01000019.1"/>
</dbReference>
<evidence type="ECO:0000256" key="1">
    <source>
        <dbReference type="ARBA" id="ARBA00007613"/>
    </source>
</evidence>
<dbReference type="OrthoDB" id="9783100at2"/>
<accession>A0A2N3PT67</accession>
<dbReference type="Pfam" id="PF02321">
    <property type="entry name" value="OEP"/>
    <property type="match status" value="2"/>
</dbReference>
<evidence type="ECO:0000313" key="3">
    <source>
        <dbReference type="EMBL" id="PKU23603.1"/>
    </source>
</evidence>
<reference evidence="4" key="1">
    <citation type="submission" date="2017-12" db="EMBL/GenBank/DDBJ databases">
        <title>Draft genome sequence of Telmatospirillum siberiense 26-4b1T, an acidotolerant peatland alphaproteobacterium potentially involved in sulfur cycling.</title>
        <authorList>
            <person name="Hausmann B."/>
            <person name="Pjevac P."/>
            <person name="Schreck K."/>
            <person name="Herbold C.W."/>
            <person name="Daims H."/>
            <person name="Wagner M."/>
            <person name="Pester M."/>
            <person name="Loy A."/>
        </authorList>
    </citation>
    <scope>NUCLEOTIDE SEQUENCE [LARGE SCALE GENOMIC DNA]</scope>
    <source>
        <strain evidence="4">26-4b1</strain>
    </source>
</reference>
<dbReference type="Gene3D" id="2.20.200.10">
    <property type="entry name" value="Outer membrane efflux proteins (OEP)"/>
    <property type="match status" value="1"/>
</dbReference>
<evidence type="ECO:0000256" key="2">
    <source>
        <dbReference type="RuleBase" id="RU362097"/>
    </source>
</evidence>
<gene>
    <name evidence="3" type="ORF">CWS72_15930</name>
</gene>
<sequence length="459" mass="48559">MKRSLLWLGLTSLAACATPPGAQDSGITPPIAWSGAATGGGLIAEDAAGVEQAWWKSFGDPVLDRLIDQALSGNKSLQVAKARVLEARAGQSGAQAALLPVLNGTASVSRGNQGYATSNKVINIREANLQASWEADIFGKNQARVGEAAAIAQSVEADAQALTVTLLAEVARNYFELRNEQEQIRITRENLGTQQRTLELIRAQQVGALSSDLDVERTAAQVSTTSAQLPALESAFEVTLHRLNVLLGAPPGQTPDAALARPQPLNPLTSAILVAAPAHVLANRPDVRAAERRFAASLSASDAATREFYPTISLTALFGVQDSSAFSTAPWSLGAGLVQPILNFGRIRSQIDAADARQTQSLLTYQQTVLEALEDMENALSAYVHETRRQHDLDLAAQENRRAVTLANQQYKAGYSGLLDLLVAQHDALAAESALAASDAQMRKSLVAIYAAAGGGWSL</sequence>
<dbReference type="PANTHER" id="PTHR30203">
    <property type="entry name" value="OUTER MEMBRANE CATION EFFLUX PROTEIN"/>
    <property type="match status" value="1"/>
</dbReference>
<dbReference type="GO" id="GO:0015562">
    <property type="term" value="F:efflux transmembrane transporter activity"/>
    <property type="evidence" value="ECO:0007669"/>
    <property type="project" value="InterPro"/>
</dbReference>
<dbReference type="EMBL" id="PIUM01000019">
    <property type="protein sequence ID" value="PKU23603.1"/>
    <property type="molecule type" value="Genomic_DNA"/>
</dbReference>
<dbReference type="AlphaFoldDB" id="A0A2N3PT67"/>
<keyword evidence="2" id="KW-1134">Transmembrane beta strand</keyword>
<comment type="subcellular location">
    <subcellularLocation>
        <location evidence="2">Cell membrane</location>
        <topology evidence="2">Lipid-anchor</topology>
    </subcellularLocation>
</comment>
<keyword evidence="2" id="KW-0732">Signal</keyword>
<dbReference type="NCBIfam" id="TIGR01845">
    <property type="entry name" value="outer_NodT"/>
    <property type="match status" value="1"/>
</dbReference>
<keyword evidence="4" id="KW-1185">Reference proteome</keyword>
<dbReference type="SUPFAM" id="SSF56954">
    <property type="entry name" value="Outer membrane efflux proteins (OEP)"/>
    <property type="match status" value="1"/>
</dbReference>
<dbReference type="PANTHER" id="PTHR30203:SF25">
    <property type="entry name" value="OUTER MEMBRANE PROTEIN-RELATED"/>
    <property type="match status" value="1"/>
</dbReference>
<organism evidence="3 4">
    <name type="scientific">Telmatospirillum siberiense</name>
    <dbReference type="NCBI Taxonomy" id="382514"/>
    <lineage>
        <taxon>Bacteria</taxon>
        <taxon>Pseudomonadati</taxon>
        <taxon>Pseudomonadota</taxon>
        <taxon>Alphaproteobacteria</taxon>
        <taxon>Rhodospirillales</taxon>
        <taxon>Rhodospirillaceae</taxon>
        <taxon>Telmatospirillum</taxon>
    </lineage>
</organism>
<comment type="caution">
    <text evidence="3">The sequence shown here is derived from an EMBL/GenBank/DDBJ whole genome shotgun (WGS) entry which is preliminary data.</text>
</comment>
<keyword evidence="2" id="KW-0472">Membrane</keyword>
<evidence type="ECO:0000313" key="4">
    <source>
        <dbReference type="Proteomes" id="UP000233293"/>
    </source>
</evidence>
<dbReference type="GO" id="GO:0005886">
    <property type="term" value="C:plasma membrane"/>
    <property type="evidence" value="ECO:0007669"/>
    <property type="project" value="UniProtKB-SubCell"/>
</dbReference>
<keyword evidence="2" id="KW-0812">Transmembrane</keyword>
<dbReference type="Gene3D" id="1.20.1600.10">
    <property type="entry name" value="Outer membrane efflux proteins (OEP)"/>
    <property type="match status" value="1"/>
</dbReference>
<protein>
    <recommendedName>
        <fullName evidence="5">RND transporter</fullName>
    </recommendedName>
</protein>
<dbReference type="Proteomes" id="UP000233293">
    <property type="component" value="Unassembled WGS sequence"/>
</dbReference>
<comment type="similarity">
    <text evidence="1 2">Belongs to the outer membrane factor (OMF) (TC 1.B.17) family.</text>
</comment>
<proteinExistence type="inferred from homology"/>
<name>A0A2N3PT67_9PROT</name>
<dbReference type="InterPro" id="IPR010131">
    <property type="entry name" value="MdtP/NodT-like"/>
</dbReference>
<keyword evidence="2" id="KW-0564">Palmitate</keyword>
<dbReference type="InterPro" id="IPR003423">
    <property type="entry name" value="OMP_efflux"/>
</dbReference>
<dbReference type="PROSITE" id="PS51257">
    <property type="entry name" value="PROKAR_LIPOPROTEIN"/>
    <property type="match status" value="1"/>
</dbReference>
<feature type="chain" id="PRO_5014493691" description="RND transporter" evidence="2">
    <location>
        <begin position="18"/>
        <end position="459"/>
    </location>
</feature>